<dbReference type="AlphaFoldDB" id="A0A3M6T8W6"/>
<name>A0A3M6T8W6_POCDA</name>
<dbReference type="EMBL" id="RCHS01004067">
    <property type="protein sequence ID" value="RMX37856.1"/>
    <property type="molecule type" value="Genomic_DNA"/>
</dbReference>
<evidence type="ECO:0000313" key="1">
    <source>
        <dbReference type="EMBL" id="RMX37856.1"/>
    </source>
</evidence>
<organism evidence="1 2">
    <name type="scientific">Pocillopora damicornis</name>
    <name type="common">Cauliflower coral</name>
    <name type="synonym">Millepora damicornis</name>
    <dbReference type="NCBI Taxonomy" id="46731"/>
    <lineage>
        <taxon>Eukaryota</taxon>
        <taxon>Metazoa</taxon>
        <taxon>Cnidaria</taxon>
        <taxon>Anthozoa</taxon>
        <taxon>Hexacorallia</taxon>
        <taxon>Scleractinia</taxon>
        <taxon>Astrocoeniina</taxon>
        <taxon>Pocilloporidae</taxon>
        <taxon>Pocillopora</taxon>
    </lineage>
</organism>
<comment type="caution">
    <text evidence="1">The sequence shown here is derived from an EMBL/GenBank/DDBJ whole genome shotgun (WGS) entry which is preliminary data.</text>
</comment>
<sequence length="124" mass="14451">MKRVKLAGRSKENYSYNKQKTVGWLPEGIDDLKVYDIKNYCNSDALRRDGRARKLDTDSVAKFMTLCENLLFSATEAAYYESTKAEINEFYCSKVRVGIFVILGLVVPRKTRFLFFAHLHHEMR</sequence>
<accession>A0A3M6T8W6</accession>
<keyword evidence="2" id="KW-1185">Reference proteome</keyword>
<dbReference type="Proteomes" id="UP000275408">
    <property type="component" value="Unassembled WGS sequence"/>
</dbReference>
<proteinExistence type="predicted"/>
<evidence type="ECO:0000313" key="2">
    <source>
        <dbReference type="Proteomes" id="UP000275408"/>
    </source>
</evidence>
<reference evidence="1 2" key="1">
    <citation type="journal article" date="2018" name="Sci. Rep.">
        <title>Comparative analysis of the Pocillopora damicornis genome highlights role of immune system in coral evolution.</title>
        <authorList>
            <person name="Cunning R."/>
            <person name="Bay R.A."/>
            <person name="Gillette P."/>
            <person name="Baker A.C."/>
            <person name="Traylor-Knowles N."/>
        </authorList>
    </citation>
    <scope>NUCLEOTIDE SEQUENCE [LARGE SCALE GENOMIC DNA]</scope>
    <source>
        <strain evidence="1">RSMAS</strain>
        <tissue evidence="1">Whole animal</tissue>
    </source>
</reference>
<gene>
    <name evidence="1" type="ORF">pdam_00007033</name>
</gene>
<protein>
    <submittedName>
        <fullName evidence="1">Uncharacterized protein</fullName>
    </submittedName>
</protein>